<evidence type="ECO:0000256" key="13">
    <source>
        <dbReference type="HAMAP-Rule" id="MF_00384"/>
    </source>
</evidence>
<evidence type="ECO:0000256" key="7">
    <source>
        <dbReference type="ARBA" id="ARBA00022697"/>
    </source>
</evidence>
<accession>A0ABR7WDG8</accession>
<keyword evidence="10 13" id="KW-0067">ATP-binding</keyword>
<evidence type="ECO:0000256" key="8">
    <source>
        <dbReference type="ARBA" id="ARBA00022741"/>
    </source>
</evidence>
<dbReference type="InterPro" id="IPR014721">
    <property type="entry name" value="Ribsml_uS5_D2-typ_fold_subgr"/>
</dbReference>
<dbReference type="GO" id="GO:0004413">
    <property type="term" value="F:homoserine kinase activity"/>
    <property type="evidence" value="ECO:0007669"/>
    <property type="project" value="UniProtKB-EC"/>
</dbReference>
<keyword evidence="13" id="KW-0963">Cytoplasm</keyword>
<dbReference type="Pfam" id="PF00288">
    <property type="entry name" value="GHMP_kinases_N"/>
    <property type="match status" value="1"/>
</dbReference>
<evidence type="ECO:0000313" key="16">
    <source>
        <dbReference type="EMBL" id="MBD1320830.1"/>
    </source>
</evidence>
<evidence type="ECO:0000256" key="4">
    <source>
        <dbReference type="ARBA" id="ARBA00017858"/>
    </source>
</evidence>
<proteinExistence type="inferred from homology"/>
<evidence type="ECO:0000256" key="5">
    <source>
        <dbReference type="ARBA" id="ARBA00022605"/>
    </source>
</evidence>
<feature type="binding site" evidence="13">
    <location>
        <begin position="118"/>
        <end position="128"/>
    </location>
    <ligand>
        <name>ATP</name>
        <dbReference type="ChEBI" id="CHEBI:30616"/>
    </ligand>
</feature>
<keyword evidence="5 13" id="KW-0028">Amino-acid biosynthesis</keyword>
<reference evidence="16 17" key="1">
    <citation type="submission" date="2020-09" db="EMBL/GenBank/DDBJ databases">
        <title>Novel species in genus Gordonia.</title>
        <authorList>
            <person name="Zhang G."/>
        </authorList>
    </citation>
    <scope>NUCLEOTIDE SEQUENCE [LARGE SCALE GENOMIC DNA]</scope>
    <source>
        <strain evidence="16 17">ON-33</strain>
    </source>
</reference>
<dbReference type="Pfam" id="PF08544">
    <property type="entry name" value="GHMP_kinases_C"/>
    <property type="match status" value="1"/>
</dbReference>
<evidence type="ECO:0000256" key="10">
    <source>
        <dbReference type="ARBA" id="ARBA00022840"/>
    </source>
</evidence>
<dbReference type="PANTHER" id="PTHR20861:SF1">
    <property type="entry name" value="HOMOSERINE KINASE"/>
    <property type="match status" value="1"/>
</dbReference>
<comment type="subcellular location">
    <subcellularLocation>
        <location evidence="13">Cytoplasm</location>
    </subcellularLocation>
</comment>
<keyword evidence="7 13" id="KW-0791">Threonine biosynthesis</keyword>
<evidence type="ECO:0000256" key="12">
    <source>
        <dbReference type="ARBA" id="ARBA00049954"/>
    </source>
</evidence>
<dbReference type="HAMAP" id="MF_00384">
    <property type="entry name" value="Homoser_kinase"/>
    <property type="match status" value="1"/>
</dbReference>
<feature type="domain" description="GHMP kinase N-terminal" evidence="14">
    <location>
        <begin position="91"/>
        <end position="175"/>
    </location>
</feature>
<evidence type="ECO:0000256" key="9">
    <source>
        <dbReference type="ARBA" id="ARBA00022777"/>
    </source>
</evidence>
<dbReference type="PROSITE" id="PS00627">
    <property type="entry name" value="GHMP_KINASES_ATP"/>
    <property type="match status" value="1"/>
</dbReference>
<sequence>MLSASAESTGATTAMTDDALVGDAKVILPEGISARVRVPASSANLGPGFDCLGIALGIYDELIVETTSAGVEVEVSGEGTDDVPRDGSHLVARAIARGLAVAGVTAPGLKLRCVNAIPHSRGLGSSAAAAVSGLAAASGLLVEAGIRDAFDDAELVQLSSEFEGHPDNAAASVLGSAVVTWMESDGVGGVGATDAVRVRYLARRLAVHPDITATVFVPSTESSTSYTRGLLPDAVPRRDAVFNVSRAALAVVALTDDPAALCAATEDRLHQDYRAEAMPPTAELVAALRKRGHAATVSGAGPTVLVLGVGPVPAEDRDVAIGLGFVPSSVAIAGGVEVTHGRS</sequence>
<evidence type="ECO:0000256" key="11">
    <source>
        <dbReference type="ARBA" id="ARBA00049375"/>
    </source>
</evidence>
<comment type="pathway">
    <text evidence="1 13">Amino-acid biosynthesis; L-threonine biosynthesis; L-threonine from L-aspartate: step 4/5.</text>
</comment>
<dbReference type="PANTHER" id="PTHR20861">
    <property type="entry name" value="HOMOSERINE/4-DIPHOSPHOCYTIDYL-2-C-METHYL-D-ERYTHRITOL KINASE"/>
    <property type="match status" value="1"/>
</dbReference>
<evidence type="ECO:0000256" key="2">
    <source>
        <dbReference type="ARBA" id="ARBA00007370"/>
    </source>
</evidence>
<comment type="caution">
    <text evidence="16">The sequence shown here is derived from an EMBL/GenBank/DDBJ whole genome shotgun (WGS) entry which is preliminary data.</text>
</comment>
<dbReference type="SUPFAM" id="SSF55060">
    <property type="entry name" value="GHMP Kinase, C-terminal domain"/>
    <property type="match status" value="1"/>
</dbReference>
<dbReference type="Proteomes" id="UP000602395">
    <property type="component" value="Unassembled WGS sequence"/>
</dbReference>
<dbReference type="InterPro" id="IPR000870">
    <property type="entry name" value="Homoserine_kinase"/>
</dbReference>
<comment type="function">
    <text evidence="12 13">Catalyzes the ATP-dependent phosphorylation of L-homoserine to L-homoserine phosphate.</text>
</comment>
<dbReference type="EMBL" id="JACWMS010000003">
    <property type="protein sequence ID" value="MBD1320830.1"/>
    <property type="molecule type" value="Genomic_DNA"/>
</dbReference>
<name>A0ABR7WDG8_9ACTN</name>
<keyword evidence="9 13" id="KW-0418">Kinase</keyword>
<protein>
    <recommendedName>
        <fullName evidence="4 13">Homoserine kinase</fullName>
        <shortName evidence="13">HK</shortName>
        <shortName evidence="13">HSK</shortName>
        <ecNumber evidence="3 13">2.7.1.39</ecNumber>
    </recommendedName>
</protein>
<evidence type="ECO:0000256" key="3">
    <source>
        <dbReference type="ARBA" id="ARBA00012078"/>
    </source>
</evidence>
<dbReference type="PRINTS" id="PR00958">
    <property type="entry name" value="HOMSERKINASE"/>
</dbReference>
<dbReference type="NCBIfam" id="TIGR00191">
    <property type="entry name" value="thrB"/>
    <property type="match status" value="1"/>
</dbReference>
<dbReference type="SUPFAM" id="SSF54211">
    <property type="entry name" value="Ribosomal protein S5 domain 2-like"/>
    <property type="match status" value="1"/>
</dbReference>
<evidence type="ECO:0000259" key="14">
    <source>
        <dbReference type="Pfam" id="PF00288"/>
    </source>
</evidence>
<dbReference type="PIRSF" id="PIRSF000676">
    <property type="entry name" value="Homoser_kin"/>
    <property type="match status" value="1"/>
</dbReference>
<dbReference type="InterPro" id="IPR036554">
    <property type="entry name" value="GHMP_kinase_C_sf"/>
</dbReference>
<feature type="domain" description="GHMP kinase C-terminal" evidence="15">
    <location>
        <begin position="266"/>
        <end position="308"/>
    </location>
</feature>
<dbReference type="InterPro" id="IPR020568">
    <property type="entry name" value="Ribosomal_Su5_D2-typ_SF"/>
</dbReference>
<dbReference type="InterPro" id="IPR013750">
    <property type="entry name" value="GHMP_kinase_C_dom"/>
</dbReference>
<evidence type="ECO:0000256" key="6">
    <source>
        <dbReference type="ARBA" id="ARBA00022679"/>
    </source>
</evidence>
<comment type="similarity">
    <text evidence="2 13">Belongs to the GHMP kinase family. Homoserine kinase subfamily.</text>
</comment>
<keyword evidence="6 13" id="KW-0808">Transferase</keyword>
<keyword evidence="8 13" id="KW-0547">Nucleotide-binding</keyword>
<evidence type="ECO:0000259" key="15">
    <source>
        <dbReference type="Pfam" id="PF08544"/>
    </source>
</evidence>
<dbReference type="InterPro" id="IPR006204">
    <property type="entry name" value="GHMP_kinase_N_dom"/>
</dbReference>
<evidence type="ECO:0000256" key="1">
    <source>
        <dbReference type="ARBA" id="ARBA00005015"/>
    </source>
</evidence>
<organism evidence="16 17">
    <name type="scientific">Gordonia hankookensis</name>
    <dbReference type="NCBI Taxonomy" id="589403"/>
    <lineage>
        <taxon>Bacteria</taxon>
        <taxon>Bacillati</taxon>
        <taxon>Actinomycetota</taxon>
        <taxon>Actinomycetes</taxon>
        <taxon>Mycobacteriales</taxon>
        <taxon>Gordoniaceae</taxon>
        <taxon>Gordonia</taxon>
    </lineage>
</organism>
<dbReference type="InterPro" id="IPR006203">
    <property type="entry name" value="GHMP_knse_ATP-bd_CS"/>
</dbReference>
<gene>
    <name evidence="13" type="primary">thrB</name>
    <name evidence="16" type="ORF">IDF66_14690</name>
</gene>
<comment type="catalytic activity">
    <reaction evidence="11 13">
        <text>L-homoserine + ATP = O-phospho-L-homoserine + ADP + H(+)</text>
        <dbReference type="Rhea" id="RHEA:13985"/>
        <dbReference type="ChEBI" id="CHEBI:15378"/>
        <dbReference type="ChEBI" id="CHEBI:30616"/>
        <dbReference type="ChEBI" id="CHEBI:57476"/>
        <dbReference type="ChEBI" id="CHEBI:57590"/>
        <dbReference type="ChEBI" id="CHEBI:456216"/>
        <dbReference type="EC" id="2.7.1.39"/>
    </reaction>
</comment>
<dbReference type="Gene3D" id="3.30.70.890">
    <property type="entry name" value="GHMP kinase, C-terminal domain"/>
    <property type="match status" value="1"/>
</dbReference>
<keyword evidence="17" id="KW-1185">Reference proteome</keyword>
<evidence type="ECO:0000313" key="17">
    <source>
        <dbReference type="Proteomes" id="UP000602395"/>
    </source>
</evidence>
<dbReference type="EC" id="2.7.1.39" evidence="3 13"/>
<dbReference type="Gene3D" id="3.30.230.10">
    <property type="match status" value="1"/>
</dbReference>